<keyword evidence="1" id="KW-1133">Transmembrane helix</keyword>
<proteinExistence type="predicted"/>
<dbReference type="OrthoDB" id="63581at2759"/>
<dbReference type="Proteomes" id="UP000002036">
    <property type="component" value="Chromosome E"/>
</dbReference>
<gene>
    <name evidence="2" type="ordered locus">KLTH0E01694g</name>
</gene>
<dbReference type="RefSeq" id="XP_002553562.1">
    <property type="nucleotide sequence ID" value="XM_002553516.1"/>
</dbReference>
<dbReference type="GeneID" id="8291701"/>
<dbReference type="eggNOG" id="ENOG502S8TE">
    <property type="taxonomic scope" value="Eukaryota"/>
</dbReference>
<sequence length="128" mass="14100">MPLINKKYFSTLLASSVLALFLGLTTDSKLTYFTSDHDKAAHFVVFFLESWLFTKSLIPRRIKLLSHTVDKYILSLLVCAVGAGVGSEFAQAVLSRGRRQFDSLDIVCNVCGGTLGVAVAGHAEFLWR</sequence>
<evidence type="ECO:0000256" key="1">
    <source>
        <dbReference type="SAM" id="Phobius"/>
    </source>
</evidence>
<dbReference type="FunCoup" id="C5DH64">
    <property type="interactions" value="1"/>
</dbReference>
<keyword evidence="1" id="KW-0472">Membrane</keyword>
<organism evidence="2 3">
    <name type="scientific">Lachancea thermotolerans (strain ATCC 56472 / CBS 6340 / NRRL Y-8284)</name>
    <name type="common">Yeast</name>
    <name type="synonym">Kluyveromyces thermotolerans</name>
    <dbReference type="NCBI Taxonomy" id="559295"/>
    <lineage>
        <taxon>Eukaryota</taxon>
        <taxon>Fungi</taxon>
        <taxon>Dikarya</taxon>
        <taxon>Ascomycota</taxon>
        <taxon>Saccharomycotina</taxon>
        <taxon>Saccharomycetes</taxon>
        <taxon>Saccharomycetales</taxon>
        <taxon>Saccharomycetaceae</taxon>
        <taxon>Lachancea</taxon>
    </lineage>
</organism>
<feature type="transmembrane region" description="Helical" evidence="1">
    <location>
        <begin position="106"/>
        <end position="127"/>
    </location>
</feature>
<keyword evidence="3" id="KW-1185">Reference proteome</keyword>
<reference evidence="2 3" key="1">
    <citation type="journal article" date="2009" name="Genome Res.">
        <title>Comparative genomics of protoploid Saccharomycetaceae.</title>
        <authorList>
            <consortium name="The Genolevures Consortium"/>
            <person name="Souciet J.-L."/>
            <person name="Dujon B."/>
            <person name="Gaillardin C."/>
            <person name="Johnston M."/>
            <person name="Baret P.V."/>
            <person name="Cliften P."/>
            <person name="Sherman D.J."/>
            <person name="Weissenbach J."/>
            <person name="Westhof E."/>
            <person name="Wincker P."/>
            <person name="Jubin C."/>
            <person name="Poulain J."/>
            <person name="Barbe V."/>
            <person name="Segurens B."/>
            <person name="Artiguenave F."/>
            <person name="Anthouard V."/>
            <person name="Vacherie B."/>
            <person name="Val M.-E."/>
            <person name="Fulton R.S."/>
            <person name="Minx P."/>
            <person name="Wilson R."/>
            <person name="Durrens P."/>
            <person name="Jean G."/>
            <person name="Marck C."/>
            <person name="Martin T."/>
            <person name="Nikolski M."/>
            <person name="Rolland T."/>
            <person name="Seret M.-L."/>
            <person name="Casaregola S."/>
            <person name="Despons L."/>
            <person name="Fairhead C."/>
            <person name="Fischer G."/>
            <person name="Lafontaine I."/>
            <person name="Leh V."/>
            <person name="Lemaire M."/>
            <person name="de Montigny J."/>
            <person name="Neuveglise C."/>
            <person name="Thierry A."/>
            <person name="Blanc-Lenfle I."/>
            <person name="Bleykasten C."/>
            <person name="Diffels J."/>
            <person name="Fritsch E."/>
            <person name="Frangeul L."/>
            <person name="Goeffon A."/>
            <person name="Jauniaux N."/>
            <person name="Kachouri-Lafond R."/>
            <person name="Payen C."/>
            <person name="Potier S."/>
            <person name="Pribylova L."/>
            <person name="Ozanne C."/>
            <person name="Richard G.-F."/>
            <person name="Sacerdot C."/>
            <person name="Straub M.-L."/>
            <person name="Talla E."/>
        </authorList>
    </citation>
    <scope>NUCLEOTIDE SEQUENCE [LARGE SCALE GENOMIC DNA]</scope>
    <source>
        <strain evidence="3">ATCC 56472 / CBS 6340 / NRRL Y-8284</strain>
    </source>
</reference>
<accession>C5DH64</accession>
<dbReference type="PANTHER" id="PTHR28008">
    <property type="entry name" value="DOMAIN PROTEIN, PUTATIVE (AFU_ORTHOLOGUE AFUA_3G10980)-RELATED"/>
    <property type="match status" value="1"/>
</dbReference>
<keyword evidence="1" id="KW-0812">Transmembrane</keyword>
<protein>
    <submittedName>
        <fullName evidence="2">KLTH0E01694p</fullName>
    </submittedName>
</protein>
<dbReference type="InParanoid" id="C5DH64"/>
<dbReference type="HOGENOM" id="CLU_144922_0_0_1"/>
<dbReference type="KEGG" id="lth:KLTH0E01694g"/>
<evidence type="ECO:0000313" key="2">
    <source>
        <dbReference type="EMBL" id="CAR23125.1"/>
    </source>
</evidence>
<dbReference type="EMBL" id="CU928169">
    <property type="protein sequence ID" value="CAR23125.1"/>
    <property type="molecule type" value="Genomic_DNA"/>
</dbReference>
<dbReference type="AlphaFoldDB" id="C5DH64"/>
<feature type="transmembrane region" description="Helical" evidence="1">
    <location>
        <begin position="72"/>
        <end position="94"/>
    </location>
</feature>
<name>C5DH64_LACTC</name>
<evidence type="ECO:0000313" key="3">
    <source>
        <dbReference type="Proteomes" id="UP000002036"/>
    </source>
</evidence>
<dbReference type="PANTHER" id="PTHR28008:SF1">
    <property type="entry name" value="DOMAIN PROTEIN, PUTATIVE (AFU_ORTHOLOGUE AFUA_3G10980)-RELATED"/>
    <property type="match status" value="1"/>
</dbReference>
<dbReference type="OMA" id="ICTMFAS"/>